<dbReference type="InterPro" id="IPR003961">
    <property type="entry name" value="FN3_dom"/>
</dbReference>
<dbReference type="InterPro" id="IPR036116">
    <property type="entry name" value="FN3_sf"/>
</dbReference>
<organism evidence="2 3">
    <name type="scientific">Dreissena polymorpha</name>
    <name type="common">Zebra mussel</name>
    <name type="synonym">Mytilus polymorpha</name>
    <dbReference type="NCBI Taxonomy" id="45954"/>
    <lineage>
        <taxon>Eukaryota</taxon>
        <taxon>Metazoa</taxon>
        <taxon>Spiralia</taxon>
        <taxon>Lophotrochozoa</taxon>
        <taxon>Mollusca</taxon>
        <taxon>Bivalvia</taxon>
        <taxon>Autobranchia</taxon>
        <taxon>Heteroconchia</taxon>
        <taxon>Euheterodonta</taxon>
        <taxon>Imparidentia</taxon>
        <taxon>Neoheterodontei</taxon>
        <taxon>Myida</taxon>
        <taxon>Dreissenoidea</taxon>
        <taxon>Dreissenidae</taxon>
        <taxon>Dreissena</taxon>
    </lineage>
</organism>
<dbReference type="InterPro" id="IPR013783">
    <property type="entry name" value="Ig-like_fold"/>
</dbReference>
<feature type="domain" description="Fibronectin type-III" evidence="1">
    <location>
        <begin position="113"/>
        <end position="214"/>
    </location>
</feature>
<keyword evidence="3" id="KW-1185">Reference proteome</keyword>
<dbReference type="Gene3D" id="2.60.40.10">
    <property type="entry name" value="Immunoglobulins"/>
    <property type="match status" value="1"/>
</dbReference>
<dbReference type="PROSITE" id="PS50853">
    <property type="entry name" value="FN3"/>
    <property type="match status" value="1"/>
</dbReference>
<dbReference type="EMBL" id="JAIWYP010000014">
    <property type="protein sequence ID" value="KAH3710248.1"/>
    <property type="molecule type" value="Genomic_DNA"/>
</dbReference>
<dbReference type="AlphaFoldDB" id="A0A9D3Z019"/>
<evidence type="ECO:0000313" key="2">
    <source>
        <dbReference type="EMBL" id="KAH3710248.1"/>
    </source>
</evidence>
<proteinExistence type="predicted"/>
<name>A0A9D3Z019_DREPO</name>
<protein>
    <recommendedName>
        <fullName evidence="1">Fibronectin type-III domain-containing protein</fullName>
    </recommendedName>
</protein>
<reference evidence="2" key="2">
    <citation type="submission" date="2020-11" db="EMBL/GenBank/DDBJ databases">
        <authorList>
            <person name="McCartney M.A."/>
            <person name="Auch B."/>
            <person name="Kono T."/>
            <person name="Mallez S."/>
            <person name="Becker A."/>
            <person name="Gohl D.M."/>
            <person name="Silverstein K.A.T."/>
            <person name="Koren S."/>
            <person name="Bechman K.B."/>
            <person name="Herman A."/>
            <person name="Abrahante J.E."/>
            <person name="Garbe J."/>
        </authorList>
    </citation>
    <scope>NUCLEOTIDE SEQUENCE</scope>
    <source>
        <strain evidence="2">Duluth1</strain>
        <tissue evidence="2">Whole animal</tissue>
    </source>
</reference>
<gene>
    <name evidence="2" type="ORF">DPMN_069720</name>
</gene>
<sequence>MSASSACITGHWFSNFSGIIPEHVQRFEWSIGIIGQGIGGGVFDVKVESPWTDIGMRTEFIYCLPANRSFIHDEQYVIYLNAWYDQDTYMVFQSTPILFDFTPPTVRTGRYIREGTCTEDMDFISWTDHIIVCWDGVFSEQQTGLQYYEVSLGSQPHNDDIYPITNVGLDTGFHLQNISLRPGTRYYFTVIAMNTVGLHKAAISDGFIVDTDLPIDGVVFNTFHHRNSAFQSLNESIGISWHGFQDNMSGIKNYFVAIAKVRSFNETNVKYTDAQMLTSYVFSNISPQQGESYIGIVKAVDAAGHQSSIVISKPFTFDMTPPRGYSCYSTERLPTDVTYTSNELSFNVTLTENSVYYIRGNITKAPKELYPVLIIDSNRTPMSFSESHDGVFMYYYSFIAPNTSPNFFTVDFGTFVTTNSKQTLELLECTSLQENETAAVTVTQIGPFSLAVNVMVLDAESKISKIKIGAGTSKGGFQIKPLFEIHTQNNNGIILAPFIHGTPVYITAIAENHAGNNNVFYSEHAITIDHTPPSIGDIKVTVEVHSAYSNTVTLYASWEVNDDETAIEYCKYLLGHSPSVANIRPESESNSITGCKFEELDLIHASTVYVTVKCVNNVELASFAFSGPVTIYLEVPSSAQAYVSFIPVSEQSVPTTETVNNNPIAQYNKSTIQFEWNDFMDDAQILSYQYRVLQDGLVIVDWSTVIFKNMASINNLALVSGNVYTAEVKAMNAGNLSSSNVKSSLLVSSEPPKLTGLPLKISAANQTLHFEWTDVFLPLNSTHYYSLVIGSQDGFNDIADVQYTRDQVYDVIVPESTYVTNDVNELFIYVSCTYNTGLFSTYRMSY</sequence>
<dbReference type="Proteomes" id="UP000828390">
    <property type="component" value="Unassembled WGS sequence"/>
</dbReference>
<dbReference type="SUPFAM" id="SSF49265">
    <property type="entry name" value="Fibronectin type III"/>
    <property type="match status" value="1"/>
</dbReference>
<dbReference type="PANTHER" id="PTHR16897">
    <property type="entry name" value="OS10G0105400 PROTEIN"/>
    <property type="match status" value="1"/>
</dbReference>
<accession>A0A9D3Z019</accession>
<dbReference type="PANTHER" id="PTHR16897:SF2">
    <property type="entry name" value="OS03G0226600 PROTEIN"/>
    <property type="match status" value="1"/>
</dbReference>
<comment type="caution">
    <text evidence="2">The sequence shown here is derived from an EMBL/GenBank/DDBJ whole genome shotgun (WGS) entry which is preliminary data.</text>
</comment>
<evidence type="ECO:0000259" key="1">
    <source>
        <dbReference type="PROSITE" id="PS50853"/>
    </source>
</evidence>
<reference evidence="2" key="1">
    <citation type="journal article" date="2019" name="bioRxiv">
        <title>The Genome of the Zebra Mussel, Dreissena polymorpha: A Resource for Invasive Species Research.</title>
        <authorList>
            <person name="McCartney M.A."/>
            <person name="Auch B."/>
            <person name="Kono T."/>
            <person name="Mallez S."/>
            <person name="Zhang Y."/>
            <person name="Obille A."/>
            <person name="Becker A."/>
            <person name="Abrahante J.E."/>
            <person name="Garbe J."/>
            <person name="Badalamenti J.P."/>
            <person name="Herman A."/>
            <person name="Mangelson H."/>
            <person name="Liachko I."/>
            <person name="Sullivan S."/>
            <person name="Sone E.D."/>
            <person name="Koren S."/>
            <person name="Silverstein K.A.T."/>
            <person name="Beckman K.B."/>
            <person name="Gohl D.M."/>
        </authorList>
    </citation>
    <scope>NUCLEOTIDE SEQUENCE</scope>
    <source>
        <strain evidence="2">Duluth1</strain>
        <tissue evidence="2">Whole animal</tissue>
    </source>
</reference>
<evidence type="ECO:0000313" key="3">
    <source>
        <dbReference type="Proteomes" id="UP000828390"/>
    </source>
</evidence>